<gene>
    <name evidence="1" type="ORF">KK060_00420</name>
</gene>
<keyword evidence="2" id="KW-1185">Reference proteome</keyword>
<protein>
    <recommendedName>
        <fullName evidence="3">Adenylosuccinate lyase</fullName>
    </recommendedName>
</protein>
<dbReference type="RefSeq" id="WP_254151421.1">
    <property type="nucleotide sequence ID" value="NZ_JAHESD010000001.1"/>
</dbReference>
<dbReference type="Proteomes" id="UP000772618">
    <property type="component" value="Unassembled WGS sequence"/>
</dbReference>
<reference evidence="1 2" key="1">
    <citation type="submission" date="2021-05" db="EMBL/GenBank/DDBJ databases">
        <title>A Polyphasic approach of four new species of the genus Ohtaekwangia: Ohtaekwangia histidinii sp. nov., Ohtaekwangia cretensis sp. nov., Ohtaekwangia indiensis sp. nov., Ohtaekwangia reichenbachii sp. nov. from diverse environment.</title>
        <authorList>
            <person name="Octaviana S."/>
        </authorList>
    </citation>
    <scope>NUCLEOTIDE SEQUENCE [LARGE SCALE GENOMIC DNA]</scope>
    <source>
        <strain evidence="1 2">PWU20</strain>
    </source>
</reference>
<comment type="caution">
    <text evidence="1">The sequence shown here is derived from an EMBL/GenBank/DDBJ whole genome shotgun (WGS) entry which is preliminary data.</text>
</comment>
<evidence type="ECO:0000313" key="2">
    <source>
        <dbReference type="Proteomes" id="UP000772618"/>
    </source>
</evidence>
<accession>A0ABS5VK09</accession>
<dbReference type="SUPFAM" id="SSF48371">
    <property type="entry name" value="ARM repeat"/>
    <property type="match status" value="1"/>
</dbReference>
<evidence type="ECO:0000313" key="1">
    <source>
        <dbReference type="EMBL" id="MBT1701721.1"/>
    </source>
</evidence>
<dbReference type="EMBL" id="JAHESD010000001">
    <property type="protein sequence ID" value="MBT1701721.1"/>
    <property type="molecule type" value="Genomic_DNA"/>
</dbReference>
<sequence>MDLKKELLRTRSRNRVDKIVSYIGSDKDRFKQLVDLFLEGPYTVTQRASWPLSYSVENNPLLVKPHLRTLIKHLENSELHDAVKRNTLRLLQFVDIPTSFQGSIANICFLFLQNKKEPVAIRCFAMTVLFNITKENPELKNELKVLIEDNLPYAKPAFISRARKVLKALNF</sequence>
<dbReference type="InterPro" id="IPR016024">
    <property type="entry name" value="ARM-type_fold"/>
</dbReference>
<evidence type="ECO:0008006" key="3">
    <source>
        <dbReference type="Google" id="ProtNLM"/>
    </source>
</evidence>
<name>A0ABS5VK09_9BACT</name>
<organism evidence="1 2">
    <name type="scientific">Chryseosolibacter indicus</name>
    <dbReference type="NCBI Taxonomy" id="2782351"/>
    <lineage>
        <taxon>Bacteria</taxon>
        <taxon>Pseudomonadati</taxon>
        <taxon>Bacteroidota</taxon>
        <taxon>Cytophagia</taxon>
        <taxon>Cytophagales</taxon>
        <taxon>Chryseotaleaceae</taxon>
        <taxon>Chryseosolibacter</taxon>
    </lineage>
</organism>
<proteinExistence type="predicted"/>